<accession>A0A927MRD8</accession>
<name>A0A927MRD8_9ACTN</name>
<dbReference type="Proteomes" id="UP000638648">
    <property type="component" value="Unassembled WGS sequence"/>
</dbReference>
<organism evidence="1 2">
    <name type="scientific">Actinopolymorpha pittospori</name>
    <dbReference type="NCBI Taxonomy" id="648752"/>
    <lineage>
        <taxon>Bacteria</taxon>
        <taxon>Bacillati</taxon>
        <taxon>Actinomycetota</taxon>
        <taxon>Actinomycetes</taxon>
        <taxon>Propionibacteriales</taxon>
        <taxon>Actinopolymorphaceae</taxon>
        <taxon>Actinopolymorpha</taxon>
    </lineage>
</organism>
<dbReference type="AlphaFoldDB" id="A0A927MRD8"/>
<keyword evidence="2" id="KW-1185">Reference proteome</keyword>
<evidence type="ECO:0000313" key="1">
    <source>
        <dbReference type="EMBL" id="MBE1603833.1"/>
    </source>
</evidence>
<evidence type="ECO:0000313" key="2">
    <source>
        <dbReference type="Proteomes" id="UP000638648"/>
    </source>
</evidence>
<sequence length="38" mass="4308">MRELWEGEKLLPMAKTVYYVSSSIDGFIAGADDSLDWL</sequence>
<comment type="caution">
    <text evidence="1">The sequence shown here is derived from an EMBL/GenBank/DDBJ whole genome shotgun (WGS) entry which is preliminary data.</text>
</comment>
<dbReference type="EMBL" id="JADBEM010000001">
    <property type="protein sequence ID" value="MBE1603833.1"/>
    <property type="molecule type" value="Genomic_DNA"/>
</dbReference>
<evidence type="ECO:0008006" key="3">
    <source>
        <dbReference type="Google" id="ProtNLM"/>
    </source>
</evidence>
<proteinExistence type="predicted"/>
<protein>
    <recommendedName>
        <fullName evidence="3">Dihydrofolate reductase</fullName>
    </recommendedName>
</protein>
<reference evidence="1" key="1">
    <citation type="submission" date="2020-10" db="EMBL/GenBank/DDBJ databases">
        <title>Sequencing the genomes of 1000 actinobacteria strains.</title>
        <authorList>
            <person name="Klenk H.-P."/>
        </authorList>
    </citation>
    <scope>NUCLEOTIDE SEQUENCE</scope>
    <source>
        <strain evidence="1">DSM 45354</strain>
    </source>
</reference>
<gene>
    <name evidence="1" type="ORF">HEB94_000681</name>
</gene>